<dbReference type="AlphaFoldDB" id="A0AAV1V4C3"/>
<evidence type="ECO:0000259" key="5">
    <source>
        <dbReference type="PROSITE" id="PS50006"/>
    </source>
</evidence>
<feature type="compositionally biased region" description="Basic and acidic residues" evidence="4">
    <location>
        <begin position="601"/>
        <end position="617"/>
    </location>
</feature>
<accession>A0AAV1V4C3</accession>
<dbReference type="InterPro" id="IPR042803">
    <property type="entry name" value="TCF19"/>
</dbReference>
<dbReference type="EMBL" id="CAKLBY020000264">
    <property type="protein sequence ID" value="CAK7941386.1"/>
    <property type="molecule type" value="Genomic_DNA"/>
</dbReference>
<dbReference type="SMART" id="SM00240">
    <property type="entry name" value="FHA"/>
    <property type="match status" value="1"/>
</dbReference>
<feature type="coiled-coil region" evidence="3">
    <location>
        <begin position="233"/>
        <end position="300"/>
    </location>
</feature>
<dbReference type="InterPro" id="IPR008984">
    <property type="entry name" value="SMAD_FHA_dom_sf"/>
</dbReference>
<dbReference type="PROSITE" id="PS50006">
    <property type="entry name" value="FHA_DOMAIN"/>
    <property type="match status" value="1"/>
</dbReference>
<dbReference type="SUPFAM" id="SSF49879">
    <property type="entry name" value="SMAD/FHA domain"/>
    <property type="match status" value="1"/>
</dbReference>
<feature type="domain" description="FHA" evidence="5">
    <location>
        <begin position="35"/>
        <end position="90"/>
    </location>
</feature>
<organism evidence="6 7">
    <name type="scientific">Peronospora matthiolae</name>
    <dbReference type="NCBI Taxonomy" id="2874970"/>
    <lineage>
        <taxon>Eukaryota</taxon>
        <taxon>Sar</taxon>
        <taxon>Stramenopiles</taxon>
        <taxon>Oomycota</taxon>
        <taxon>Peronosporomycetes</taxon>
        <taxon>Peronosporales</taxon>
        <taxon>Peronosporaceae</taxon>
        <taxon>Peronospora</taxon>
    </lineage>
</organism>
<reference evidence="6" key="1">
    <citation type="submission" date="2024-01" db="EMBL/GenBank/DDBJ databases">
        <authorList>
            <person name="Webb A."/>
        </authorList>
    </citation>
    <scope>NUCLEOTIDE SEQUENCE</scope>
    <source>
        <strain evidence="6">Pm1</strain>
    </source>
</reference>
<dbReference type="Pfam" id="PF00498">
    <property type="entry name" value="FHA"/>
    <property type="match status" value="1"/>
</dbReference>
<evidence type="ECO:0000256" key="4">
    <source>
        <dbReference type="SAM" id="MobiDB-lite"/>
    </source>
</evidence>
<evidence type="ECO:0000256" key="2">
    <source>
        <dbReference type="ARBA" id="ARBA00023242"/>
    </source>
</evidence>
<sequence length="624" mass="68426">MTVQQQAAEPWGRLTLVSKDPAEDSDHIYLTNAVTTIGRNKRRCDHVINQLFISSVHCVVQRDNTNATGEPVIKLQDNSRNGIWVNADRVGKGVSVRLDRGYTVHFTKPGATPAGVTPMAFKLEFLNFVGRQPVTAETKVNEVPDDAEMTAVVGEPFEAVTQCTTPADSPHLREKKRKRAHAEAGVVQAATQEFESKPETAGSQIDAVESQLKAGEAVVVMGKGLEQSVASQVDKLTKDNLDLMEKLEAASVENLQLKADLAAMESEREMKMKEAALTATTRLREELDTKQRAIDAKNKQASTKSLELDRKALSQEMAGKLIEETKKYQQKIEAEHYEQRREASEKMAALVNENEKLRALQSAKDEALGECEDKLTSLREKVTAMEKTIATKADQLAECENKVADLESKLAVLKEESAEIVGLLAIAEEKVVAAEDKATKADITAAAAARANANSSFDENERQQLHDSISSFRCELETYHAQLASREEECKKKEAAAMRVAITSPAGISAEGYVSAQRQASNRTDRFSLSSVTHDNNDPEVLRARLVAASDLFRHVEALGLQGMRVINGVNRSELEDLHSFSTVTVDTSTSMSNSSSLSPGKDDRHPAEDGTSERRCVILPRQA</sequence>
<feature type="region of interest" description="Disordered" evidence="4">
    <location>
        <begin position="586"/>
        <end position="624"/>
    </location>
</feature>
<dbReference type="Proteomes" id="UP001162060">
    <property type="component" value="Unassembled WGS sequence"/>
</dbReference>
<gene>
    <name evidence="6" type="ORF">PM001_LOCUS26536</name>
</gene>
<evidence type="ECO:0000313" key="6">
    <source>
        <dbReference type="EMBL" id="CAK7941386.1"/>
    </source>
</evidence>
<proteinExistence type="predicted"/>
<dbReference type="GO" id="GO:0010468">
    <property type="term" value="P:regulation of gene expression"/>
    <property type="evidence" value="ECO:0007669"/>
    <property type="project" value="InterPro"/>
</dbReference>
<dbReference type="Gene3D" id="2.60.200.20">
    <property type="match status" value="1"/>
</dbReference>
<feature type="compositionally biased region" description="Low complexity" evidence="4">
    <location>
        <begin position="586"/>
        <end position="599"/>
    </location>
</feature>
<dbReference type="GO" id="GO:0005634">
    <property type="term" value="C:nucleus"/>
    <property type="evidence" value="ECO:0007669"/>
    <property type="project" value="UniProtKB-SubCell"/>
</dbReference>
<evidence type="ECO:0000313" key="7">
    <source>
        <dbReference type="Proteomes" id="UP001162060"/>
    </source>
</evidence>
<evidence type="ECO:0000256" key="3">
    <source>
        <dbReference type="SAM" id="Coils"/>
    </source>
</evidence>
<name>A0AAV1V4C3_9STRA</name>
<dbReference type="PANTHER" id="PTHR15464">
    <property type="entry name" value="TRANSCRIPTION FACTOR 19"/>
    <property type="match status" value="1"/>
</dbReference>
<evidence type="ECO:0000256" key="1">
    <source>
        <dbReference type="ARBA" id="ARBA00004123"/>
    </source>
</evidence>
<feature type="coiled-coil region" evidence="3">
    <location>
        <begin position="334"/>
        <end position="416"/>
    </location>
</feature>
<keyword evidence="2" id="KW-0539">Nucleus</keyword>
<protein>
    <recommendedName>
        <fullName evidence="5">FHA domain-containing protein</fullName>
    </recommendedName>
</protein>
<dbReference type="PANTHER" id="PTHR15464:SF1">
    <property type="entry name" value="TRANSCRIPTION FACTOR 19"/>
    <property type="match status" value="1"/>
</dbReference>
<comment type="subcellular location">
    <subcellularLocation>
        <location evidence="1">Nucleus</location>
    </subcellularLocation>
</comment>
<keyword evidence="3" id="KW-0175">Coiled coil</keyword>
<comment type="caution">
    <text evidence="6">The sequence shown here is derived from an EMBL/GenBank/DDBJ whole genome shotgun (WGS) entry which is preliminary data.</text>
</comment>
<dbReference type="InterPro" id="IPR000253">
    <property type="entry name" value="FHA_dom"/>
</dbReference>